<dbReference type="EMBL" id="NVYO01000001">
    <property type="protein sequence ID" value="PBQ23014.1"/>
    <property type="molecule type" value="Genomic_DNA"/>
</dbReference>
<reference evidence="4 5" key="1">
    <citation type="submission" date="2017-09" db="EMBL/GenBank/DDBJ databases">
        <title>Genome sequence of Lactobacillus brevis D7.</title>
        <authorList>
            <person name="Kwon M.-S."/>
            <person name="Lim S.K."/>
            <person name="Choi H.-J."/>
        </authorList>
    </citation>
    <scope>NUCLEOTIDE SEQUENCE [LARGE SCALE GENOMIC DNA]</scope>
    <source>
        <strain evidence="4 5">D7</strain>
    </source>
</reference>
<keyword evidence="1" id="KW-1133">Transmembrane helix</keyword>
<reference evidence="3" key="3">
    <citation type="submission" date="2022-09" db="EMBL/GenBank/DDBJ databases">
        <title>Genome-inferred correspondence between phylogeny and metabolic traits in the wild Drosophila gut microbiome.</title>
        <authorList>
            <person name="Bueno E."/>
            <person name="Blow F."/>
            <person name="Douglas A.E."/>
        </authorList>
    </citation>
    <scope>NUCLEOTIDE SEQUENCE</scope>
    <source>
        <strain evidence="3">Dm-2019-70</strain>
    </source>
</reference>
<evidence type="ECO:0000313" key="3">
    <source>
        <dbReference type="EMBL" id="MBS1010948.1"/>
    </source>
</evidence>
<accession>A0A2A3TV77</accession>
<dbReference type="Proteomes" id="UP000676478">
    <property type="component" value="Unassembled WGS sequence"/>
</dbReference>
<evidence type="ECO:0000313" key="5">
    <source>
        <dbReference type="Proteomes" id="UP000217918"/>
    </source>
</evidence>
<feature type="transmembrane region" description="Helical" evidence="1">
    <location>
        <begin position="107"/>
        <end position="130"/>
    </location>
</feature>
<dbReference type="Pfam" id="PF13038">
    <property type="entry name" value="DUF3899"/>
    <property type="match status" value="1"/>
</dbReference>
<evidence type="ECO:0000256" key="1">
    <source>
        <dbReference type="SAM" id="Phobius"/>
    </source>
</evidence>
<reference evidence="3" key="2">
    <citation type="submission" date="2020-12" db="EMBL/GenBank/DDBJ databases">
        <authorList>
            <person name="Mcmullen J.G."/>
        </authorList>
    </citation>
    <scope>NUCLEOTIDE SEQUENCE</scope>
    <source>
        <strain evidence="3">Dm-2019-70</strain>
    </source>
</reference>
<dbReference type="Proteomes" id="UP000217918">
    <property type="component" value="Unassembled WGS sequence"/>
</dbReference>
<protein>
    <submittedName>
        <fullName evidence="4">DUF3899 domain-containing protein</fullName>
    </submittedName>
</protein>
<keyword evidence="1" id="KW-0472">Membrane</keyword>
<organism evidence="4 5">
    <name type="scientific">Levilactobacillus brevis</name>
    <name type="common">Lactobacillus brevis</name>
    <dbReference type="NCBI Taxonomy" id="1580"/>
    <lineage>
        <taxon>Bacteria</taxon>
        <taxon>Bacillati</taxon>
        <taxon>Bacillota</taxon>
        <taxon>Bacilli</taxon>
        <taxon>Lactobacillales</taxon>
        <taxon>Lactobacillaceae</taxon>
        <taxon>Levilactobacillus</taxon>
    </lineage>
</organism>
<dbReference type="InterPro" id="IPR025007">
    <property type="entry name" value="DUF3899"/>
</dbReference>
<evidence type="ECO:0000259" key="2">
    <source>
        <dbReference type="Pfam" id="PF13038"/>
    </source>
</evidence>
<feature type="transmembrane region" description="Helical" evidence="1">
    <location>
        <begin position="20"/>
        <end position="39"/>
    </location>
</feature>
<evidence type="ECO:0000313" key="4">
    <source>
        <dbReference type="EMBL" id="PBQ23014.1"/>
    </source>
</evidence>
<feature type="domain" description="DUF3899" evidence="2">
    <location>
        <begin position="46"/>
        <end position="131"/>
    </location>
</feature>
<dbReference type="EMBL" id="JAERKF010000010">
    <property type="protein sequence ID" value="MBS1010948.1"/>
    <property type="molecule type" value="Genomic_DNA"/>
</dbReference>
<dbReference type="AlphaFoldDB" id="A0A2A3TV77"/>
<proteinExistence type="predicted"/>
<comment type="caution">
    <text evidence="4">The sequence shown here is derived from an EMBL/GenBank/DDBJ whole genome shotgun (WGS) entry which is preliminary data.</text>
</comment>
<sequence length="132" mass="14229">MGLGLAARVRNDNMKKWQRAATGTVGAGLLVALVMKILGQSLLTIGNLLFMVGLALIVFGAICVLLRGHLLTGTRRLFRRAFRQKVEPLPDEKVPVRHVASVKNSPIVINAPARFGLVAGVCYVILGIVFTI</sequence>
<keyword evidence="1" id="KW-0812">Transmembrane</keyword>
<feature type="transmembrane region" description="Helical" evidence="1">
    <location>
        <begin position="45"/>
        <end position="66"/>
    </location>
</feature>
<gene>
    <name evidence="4" type="ORF">CNR29_02850</name>
    <name evidence="3" type="ORF">JK167_08915</name>
</gene>
<name>A0A2A3TV77_LEVBR</name>